<keyword evidence="3" id="KW-1185">Reference proteome</keyword>
<proteinExistence type="predicted"/>
<evidence type="ECO:0000259" key="1">
    <source>
        <dbReference type="PROSITE" id="PS51782"/>
    </source>
</evidence>
<sequence>MTGTSYRSKSRIGFSFVIIFIFLLMCASVAVASDLKPVNKHQYKMVTVKEGDTIWSIANLYKKDTSMDYDGFAGWVERVNQIERNHIEPGQKLVIPVKK</sequence>
<protein>
    <submittedName>
        <fullName evidence="2">LysM peptidoglycan-binding domain-containing protein</fullName>
    </submittedName>
</protein>
<organism evidence="2 3">
    <name type="scientific">Scopulibacillus cellulosilyticus</name>
    <dbReference type="NCBI Taxonomy" id="2665665"/>
    <lineage>
        <taxon>Bacteria</taxon>
        <taxon>Bacillati</taxon>
        <taxon>Bacillota</taxon>
        <taxon>Bacilli</taxon>
        <taxon>Bacillales</taxon>
        <taxon>Sporolactobacillaceae</taxon>
        <taxon>Scopulibacillus</taxon>
    </lineage>
</organism>
<evidence type="ECO:0000313" key="3">
    <source>
        <dbReference type="Proteomes" id="UP001596505"/>
    </source>
</evidence>
<accession>A0ABW2Q186</accession>
<dbReference type="InterPro" id="IPR036779">
    <property type="entry name" value="LysM_dom_sf"/>
</dbReference>
<evidence type="ECO:0000313" key="2">
    <source>
        <dbReference type="EMBL" id="MFC7393383.1"/>
    </source>
</evidence>
<dbReference type="Proteomes" id="UP001596505">
    <property type="component" value="Unassembled WGS sequence"/>
</dbReference>
<dbReference type="SUPFAM" id="SSF54106">
    <property type="entry name" value="LysM domain"/>
    <property type="match status" value="1"/>
</dbReference>
<gene>
    <name evidence="2" type="ORF">ACFQRG_10480</name>
</gene>
<dbReference type="Pfam" id="PF01476">
    <property type="entry name" value="LysM"/>
    <property type="match status" value="2"/>
</dbReference>
<dbReference type="CDD" id="cd00118">
    <property type="entry name" value="LysM"/>
    <property type="match status" value="1"/>
</dbReference>
<dbReference type="Gene3D" id="3.10.350.10">
    <property type="entry name" value="LysM domain"/>
    <property type="match status" value="1"/>
</dbReference>
<feature type="domain" description="LysM" evidence="1">
    <location>
        <begin position="44"/>
        <end position="95"/>
    </location>
</feature>
<dbReference type="InterPro" id="IPR018392">
    <property type="entry name" value="LysM"/>
</dbReference>
<dbReference type="SMART" id="SM00257">
    <property type="entry name" value="LysM"/>
    <property type="match status" value="1"/>
</dbReference>
<comment type="caution">
    <text evidence="2">The sequence shown here is derived from an EMBL/GenBank/DDBJ whole genome shotgun (WGS) entry which is preliminary data.</text>
</comment>
<dbReference type="RefSeq" id="WP_380965868.1">
    <property type="nucleotide sequence ID" value="NZ_JBHTCO010000012.1"/>
</dbReference>
<name>A0ABW2Q186_9BACL</name>
<reference evidence="3" key="1">
    <citation type="journal article" date="2019" name="Int. J. Syst. Evol. Microbiol.">
        <title>The Global Catalogue of Microorganisms (GCM) 10K type strain sequencing project: providing services to taxonomists for standard genome sequencing and annotation.</title>
        <authorList>
            <consortium name="The Broad Institute Genomics Platform"/>
            <consortium name="The Broad Institute Genome Sequencing Center for Infectious Disease"/>
            <person name="Wu L."/>
            <person name="Ma J."/>
        </authorList>
    </citation>
    <scope>NUCLEOTIDE SEQUENCE [LARGE SCALE GENOMIC DNA]</scope>
    <source>
        <strain evidence="3">CGMCC 1.16305</strain>
    </source>
</reference>
<dbReference type="PROSITE" id="PS51782">
    <property type="entry name" value="LYSM"/>
    <property type="match status" value="1"/>
</dbReference>
<dbReference type="EMBL" id="JBHTCO010000012">
    <property type="protein sequence ID" value="MFC7393383.1"/>
    <property type="molecule type" value="Genomic_DNA"/>
</dbReference>